<dbReference type="AlphaFoldDB" id="A0A376CPQ3"/>
<evidence type="ECO:0000259" key="1">
    <source>
        <dbReference type="Pfam" id="PF07510"/>
    </source>
</evidence>
<dbReference type="RefSeq" id="WP_018580886.1">
    <property type="nucleotide sequence ID" value="NZ_LDYD01000008.1"/>
</dbReference>
<evidence type="ECO:0000313" key="3">
    <source>
        <dbReference type="Proteomes" id="UP000254467"/>
    </source>
</evidence>
<dbReference type="STRING" id="35756.GCA_001044155_02218"/>
<dbReference type="Proteomes" id="UP000254467">
    <property type="component" value="Unassembled WGS sequence"/>
</dbReference>
<name>A0A376CPQ3_9CORY</name>
<reference evidence="2 3" key="1">
    <citation type="submission" date="2018-06" db="EMBL/GenBank/DDBJ databases">
        <authorList>
            <consortium name="Pathogen Informatics"/>
            <person name="Doyle S."/>
        </authorList>
    </citation>
    <scope>NUCLEOTIDE SEQUENCE [LARGE SCALE GENOMIC DNA]</scope>
    <source>
        <strain evidence="2 3">NCTC11862</strain>
    </source>
</reference>
<feature type="domain" description="GmrSD restriction endonucleases C-terminal" evidence="1">
    <location>
        <begin position="121"/>
        <end position="181"/>
    </location>
</feature>
<dbReference type="PANTHER" id="PTHR24094">
    <property type="entry name" value="SECRETED PROTEIN"/>
    <property type="match status" value="1"/>
</dbReference>
<dbReference type="PANTHER" id="PTHR24094:SF15">
    <property type="entry name" value="AMP-DEPENDENT SYNTHETASE_LIGASE DOMAIN-CONTAINING PROTEIN-RELATED"/>
    <property type="match status" value="1"/>
</dbReference>
<keyword evidence="3" id="KW-1185">Reference proteome</keyword>
<proteinExistence type="predicted"/>
<sequence length="225" mass="24847">MRTFTRVYLLVLILLTLATVPLPAPPGIDTGARELSAFLDHTPSSAHRERIPGYRREAFGPGWATLSSGCTVREQLLVEHFSLDDDPPSVPAKRSCPSSLSTLDPAVVITDPYTGSELVRTDVEIDHLVPLAAAWDLGAHSWDDAAREAFANDPLNLVVTSREANQEKSDKLPSEWLPPARAARCDYAIRMASVAYRYSLALPEGDKKVLRRQCRLTIGAWFIVR</sequence>
<accession>A0A376CPQ3</accession>
<keyword evidence="2" id="KW-0449">Lipoprotein</keyword>
<gene>
    <name evidence="2" type="ORF">NCTC11862_01996</name>
</gene>
<dbReference type="OrthoDB" id="5196645at2"/>
<evidence type="ECO:0000313" key="2">
    <source>
        <dbReference type="EMBL" id="STC70187.1"/>
    </source>
</evidence>
<protein>
    <submittedName>
        <fullName evidence="2">Putative secreted lipoprotein</fullName>
    </submittedName>
</protein>
<dbReference type="InterPro" id="IPR011089">
    <property type="entry name" value="GmrSD_C"/>
</dbReference>
<organism evidence="2 3">
    <name type="scientific">Corynebacterium pilosum</name>
    <dbReference type="NCBI Taxonomy" id="35756"/>
    <lineage>
        <taxon>Bacteria</taxon>
        <taxon>Bacillati</taxon>
        <taxon>Actinomycetota</taxon>
        <taxon>Actinomycetes</taxon>
        <taxon>Mycobacteriales</taxon>
        <taxon>Corynebacteriaceae</taxon>
        <taxon>Corynebacterium</taxon>
    </lineage>
</organism>
<dbReference type="Pfam" id="PF07510">
    <property type="entry name" value="GmrSD_C"/>
    <property type="match status" value="1"/>
</dbReference>
<dbReference type="Gene3D" id="1.10.30.50">
    <property type="match status" value="1"/>
</dbReference>
<dbReference type="EMBL" id="UFXQ01000001">
    <property type="protein sequence ID" value="STC70187.1"/>
    <property type="molecule type" value="Genomic_DNA"/>
</dbReference>